<dbReference type="GO" id="GO:0005829">
    <property type="term" value="C:cytosol"/>
    <property type="evidence" value="ECO:0007669"/>
    <property type="project" value="TreeGrafter"/>
</dbReference>
<dbReference type="InterPro" id="IPR013785">
    <property type="entry name" value="Aldolase_TIM"/>
</dbReference>
<name>A0A917GAR9_9BACI</name>
<reference evidence="6" key="1">
    <citation type="journal article" date="2014" name="Int. J. Syst. Evol. Microbiol.">
        <title>Complete genome sequence of Corynebacterium casei LMG S-19264T (=DSM 44701T), isolated from a smear-ripened cheese.</title>
        <authorList>
            <consortium name="US DOE Joint Genome Institute (JGI-PGF)"/>
            <person name="Walter F."/>
            <person name="Albersmeier A."/>
            <person name="Kalinowski J."/>
            <person name="Ruckert C."/>
        </authorList>
    </citation>
    <scope>NUCLEOTIDE SEQUENCE</scope>
    <source>
        <strain evidence="6">CGMCC 1.15760</strain>
    </source>
</reference>
<comment type="catalytic activity">
    <reaction evidence="4">
        <text>holo-[ACP] + malonyl-CoA = malonyl-[ACP] + CoA</text>
        <dbReference type="Rhea" id="RHEA:41792"/>
        <dbReference type="Rhea" id="RHEA-COMP:9623"/>
        <dbReference type="Rhea" id="RHEA-COMP:9685"/>
        <dbReference type="ChEBI" id="CHEBI:57287"/>
        <dbReference type="ChEBI" id="CHEBI:57384"/>
        <dbReference type="ChEBI" id="CHEBI:64479"/>
        <dbReference type="ChEBI" id="CHEBI:78449"/>
        <dbReference type="EC" id="2.3.1.39"/>
    </reaction>
</comment>
<dbReference type="InterPro" id="IPR001227">
    <property type="entry name" value="Ac_transferase_dom_sf"/>
</dbReference>
<dbReference type="Gene3D" id="3.40.366.10">
    <property type="entry name" value="Malonyl-Coenzyme A Acyl Carrier Protein, domain 2"/>
    <property type="match status" value="1"/>
</dbReference>
<evidence type="ECO:0000256" key="3">
    <source>
        <dbReference type="ARBA" id="ARBA00023315"/>
    </source>
</evidence>
<accession>A0A917GAR9</accession>
<proteinExistence type="predicted"/>
<keyword evidence="2" id="KW-0808">Transferase</keyword>
<dbReference type="InterPro" id="IPR016036">
    <property type="entry name" value="Malonyl_transacylase_ACP-bd"/>
</dbReference>
<dbReference type="GO" id="GO:0004314">
    <property type="term" value="F:[acyl-carrier-protein] S-malonyltransferase activity"/>
    <property type="evidence" value="ECO:0007669"/>
    <property type="project" value="UniProtKB-EC"/>
</dbReference>
<protein>
    <recommendedName>
        <fullName evidence="1">[acyl-carrier-protein] S-malonyltransferase</fullName>
        <ecNumber evidence="1">2.3.1.39</ecNumber>
    </recommendedName>
</protein>
<sequence length="750" mass="84093">MKAYMFPGQGSQKKGMGEDLFGEFAEYVQVADEILGYSIKDLCLSDKENKLKQTQYTQPALYVVNSLSYYKYRQENGEPDYLIGHSLGEYNALLAADVYNFETGLKLVKKRGELMSSITGGGMAAVVGLSKTAIQNILIDHNLMTIDIANLNTPSQTVLAGPKEDILRAQPIFQNSGAKLFVPLNVSGPFHSRYMSDVQDDYKKYVDQFLFNEARIPVLSNVDAHPYKESNIKNNIVKQLTSSVQWNQTIQNLMDEGVSDFYEIGPGNVLKDLVLKIKSERTEKKHYQDEKVTSLVNRISTEVRNTKKVVSIGDREFCEDYNISYPYAVGSMHKGISSPQLVAKMAQNGFLSFLGTGSLELKEVEKIIVETKQLVREGQAFGCNFAANIHDSYKEEEIMDLFLKHNICSIEASGFWTISPSLLKFRAKGLSRSETGEILIKNKILIKLSRVETAMEFLSVPPHPLIDQLFKEGQITFDEVSMIKQVPLVDDICVMGDSGGETSQSNLNLVLPTIIQLRDKLAEEKLFNKRVRIGAGGGIGTPETAAVAFLLGADFVLTGSINQCTVEAKTSNVVKNMLQKVDLHDMSFVPSVNDLEIRGQTQVVKKGVFFPPRANKLYDLLKQYNDISDIDIKTKEIIEEKYLSEKIQNILRADELQSSSKKRTPKSDMQALLKFYQNNSVQLAIKGDTSQKVNFNIYCGPALGAFNRWVKGTELEDWNNRHVDVIAKKMMVETEKLLESKRLLVMTNQG</sequence>
<dbReference type="Gene3D" id="3.30.70.250">
    <property type="entry name" value="Malonyl-CoA ACP transacylase, ACP-binding"/>
    <property type="match status" value="1"/>
</dbReference>
<evidence type="ECO:0000256" key="1">
    <source>
        <dbReference type="ARBA" id="ARBA00013258"/>
    </source>
</evidence>
<dbReference type="InterPro" id="IPR014043">
    <property type="entry name" value="Acyl_transferase_dom"/>
</dbReference>
<feature type="domain" description="Malonyl-CoA:ACP transacylase (MAT)" evidence="5">
    <location>
        <begin position="5"/>
        <end position="336"/>
    </location>
</feature>
<dbReference type="PANTHER" id="PTHR42681:SF1">
    <property type="entry name" value="MALONYL-COA-ACYL CARRIER PROTEIN TRANSACYLASE, MITOCHONDRIAL"/>
    <property type="match status" value="1"/>
</dbReference>
<dbReference type="AlphaFoldDB" id="A0A917GAR9"/>
<organism evidence="6 7">
    <name type="scientific">Lysinibacillus alkalisoli</name>
    <dbReference type="NCBI Taxonomy" id="1911548"/>
    <lineage>
        <taxon>Bacteria</taxon>
        <taxon>Bacillati</taxon>
        <taxon>Bacillota</taxon>
        <taxon>Bacilli</taxon>
        <taxon>Bacillales</taxon>
        <taxon>Bacillaceae</taxon>
        <taxon>Lysinibacillus</taxon>
    </lineage>
</organism>
<dbReference type="Gene3D" id="3.20.20.70">
    <property type="entry name" value="Aldolase class I"/>
    <property type="match status" value="2"/>
</dbReference>
<dbReference type="SUPFAM" id="SSF55048">
    <property type="entry name" value="Probable ACP-binding domain of malonyl-CoA ACP transacylase"/>
    <property type="match status" value="1"/>
</dbReference>
<dbReference type="InterPro" id="IPR004410">
    <property type="entry name" value="Malonyl_CoA-ACP_transAc_FabD"/>
</dbReference>
<comment type="caution">
    <text evidence="6">The sequence shown here is derived from an EMBL/GenBank/DDBJ whole genome shotgun (WGS) entry which is preliminary data.</text>
</comment>
<dbReference type="InterPro" id="IPR050858">
    <property type="entry name" value="Mal-CoA-ACP_Trans/PKS_FabD"/>
</dbReference>
<dbReference type="SMART" id="SM00827">
    <property type="entry name" value="PKS_AT"/>
    <property type="match status" value="1"/>
</dbReference>
<dbReference type="Proteomes" id="UP000616608">
    <property type="component" value="Unassembled WGS sequence"/>
</dbReference>
<dbReference type="NCBIfam" id="TIGR00128">
    <property type="entry name" value="fabD"/>
    <property type="match status" value="1"/>
</dbReference>
<gene>
    <name evidence="6" type="primary">pksE</name>
    <name evidence="6" type="ORF">GCM10007425_31050</name>
</gene>
<evidence type="ECO:0000259" key="5">
    <source>
        <dbReference type="SMART" id="SM00827"/>
    </source>
</evidence>
<dbReference type="NCBIfam" id="TIGR02814">
    <property type="entry name" value="pfaD_fam"/>
    <property type="match status" value="1"/>
</dbReference>
<dbReference type="Pfam" id="PF00698">
    <property type="entry name" value="Acyl_transf_1"/>
    <property type="match status" value="1"/>
</dbReference>
<dbReference type="RefSeq" id="WP_188615990.1">
    <property type="nucleotide sequence ID" value="NZ_BMJT01000019.1"/>
</dbReference>
<dbReference type="SUPFAM" id="SSF51395">
    <property type="entry name" value="FMN-linked oxidoreductases"/>
    <property type="match status" value="1"/>
</dbReference>
<evidence type="ECO:0000256" key="4">
    <source>
        <dbReference type="ARBA" id="ARBA00048462"/>
    </source>
</evidence>
<dbReference type="InterPro" id="IPR014179">
    <property type="entry name" value="PfaD-like_TIM-barrel"/>
</dbReference>
<evidence type="ECO:0000313" key="7">
    <source>
        <dbReference type="Proteomes" id="UP000616608"/>
    </source>
</evidence>
<evidence type="ECO:0000313" key="6">
    <source>
        <dbReference type="EMBL" id="GGG34096.1"/>
    </source>
</evidence>
<reference evidence="6" key="2">
    <citation type="submission" date="2020-09" db="EMBL/GenBank/DDBJ databases">
        <authorList>
            <person name="Sun Q."/>
            <person name="Zhou Y."/>
        </authorList>
    </citation>
    <scope>NUCLEOTIDE SEQUENCE</scope>
    <source>
        <strain evidence="6">CGMCC 1.15760</strain>
    </source>
</reference>
<evidence type="ECO:0000256" key="2">
    <source>
        <dbReference type="ARBA" id="ARBA00022679"/>
    </source>
</evidence>
<dbReference type="EMBL" id="BMJT01000019">
    <property type="protein sequence ID" value="GGG34096.1"/>
    <property type="molecule type" value="Genomic_DNA"/>
</dbReference>
<dbReference type="SUPFAM" id="SSF52151">
    <property type="entry name" value="FabD/lysophospholipase-like"/>
    <property type="match status" value="1"/>
</dbReference>
<dbReference type="GO" id="GO:0006633">
    <property type="term" value="P:fatty acid biosynthetic process"/>
    <property type="evidence" value="ECO:0007669"/>
    <property type="project" value="TreeGrafter"/>
</dbReference>
<dbReference type="InterPro" id="IPR016035">
    <property type="entry name" value="Acyl_Trfase/lysoPLipase"/>
</dbReference>
<keyword evidence="3" id="KW-0012">Acyltransferase</keyword>
<keyword evidence="7" id="KW-1185">Reference proteome</keyword>
<dbReference type="PANTHER" id="PTHR42681">
    <property type="entry name" value="MALONYL-COA-ACYL CARRIER PROTEIN TRANSACYLASE, MITOCHONDRIAL"/>
    <property type="match status" value="1"/>
</dbReference>
<dbReference type="EC" id="2.3.1.39" evidence="1"/>